<keyword evidence="5 7" id="KW-0573">Peptidoglycan synthesis</keyword>
<evidence type="ECO:0000256" key="4">
    <source>
        <dbReference type="ARBA" id="ARBA00022960"/>
    </source>
</evidence>
<dbReference type="EMBL" id="LNYP01000029">
    <property type="protein sequence ID" value="KTD37736.1"/>
    <property type="molecule type" value="Genomic_DNA"/>
</dbReference>
<dbReference type="CDD" id="cd16913">
    <property type="entry name" value="YkuD_like"/>
    <property type="match status" value="1"/>
</dbReference>
<comment type="pathway">
    <text evidence="1 7">Cell wall biogenesis; peptidoglycan biosynthesis.</text>
</comment>
<feature type="domain" description="L,D-TPase catalytic" evidence="9">
    <location>
        <begin position="55"/>
        <end position="177"/>
    </location>
</feature>
<evidence type="ECO:0000259" key="9">
    <source>
        <dbReference type="PROSITE" id="PS52029"/>
    </source>
</evidence>
<dbReference type="PATRIC" id="fig|29423.5.peg.1478"/>
<organism evidence="10 11">
    <name type="scientific">Legionella oakridgensis</name>
    <dbReference type="NCBI Taxonomy" id="29423"/>
    <lineage>
        <taxon>Bacteria</taxon>
        <taxon>Pseudomonadati</taxon>
        <taxon>Pseudomonadota</taxon>
        <taxon>Gammaproteobacteria</taxon>
        <taxon>Legionellales</taxon>
        <taxon>Legionellaceae</taxon>
        <taxon>Legionella</taxon>
    </lineage>
</organism>
<evidence type="ECO:0000313" key="11">
    <source>
        <dbReference type="Proteomes" id="UP000054858"/>
    </source>
</evidence>
<feature type="active site" description="Proton donor/acceptor" evidence="7">
    <location>
        <position position="138"/>
    </location>
</feature>
<dbReference type="SUPFAM" id="SSF141523">
    <property type="entry name" value="L,D-transpeptidase catalytic domain-like"/>
    <property type="match status" value="1"/>
</dbReference>
<dbReference type="Pfam" id="PF03734">
    <property type="entry name" value="YkuD"/>
    <property type="match status" value="1"/>
</dbReference>
<evidence type="ECO:0000256" key="5">
    <source>
        <dbReference type="ARBA" id="ARBA00022984"/>
    </source>
</evidence>
<dbReference type="PROSITE" id="PS52029">
    <property type="entry name" value="LD_TPASE"/>
    <property type="match status" value="1"/>
</dbReference>
<evidence type="ECO:0000256" key="3">
    <source>
        <dbReference type="ARBA" id="ARBA00022679"/>
    </source>
</evidence>
<comment type="similarity">
    <text evidence="2">Belongs to the YkuD family.</text>
</comment>
<dbReference type="PANTHER" id="PTHR30582:SF2">
    <property type="entry name" value="L,D-TRANSPEPTIDASE YCIB-RELATED"/>
    <property type="match status" value="1"/>
</dbReference>
<dbReference type="GO" id="GO:0071972">
    <property type="term" value="F:peptidoglycan L,D-transpeptidase activity"/>
    <property type="evidence" value="ECO:0007669"/>
    <property type="project" value="TreeGrafter"/>
</dbReference>
<evidence type="ECO:0000313" key="10">
    <source>
        <dbReference type="EMBL" id="KTD37736.1"/>
    </source>
</evidence>
<evidence type="ECO:0000256" key="6">
    <source>
        <dbReference type="ARBA" id="ARBA00023316"/>
    </source>
</evidence>
<keyword evidence="8" id="KW-1133">Transmembrane helix</keyword>
<name>A0A0W0WZN0_9GAMM</name>
<dbReference type="GO" id="GO:0018104">
    <property type="term" value="P:peptidoglycan-protein cross-linking"/>
    <property type="evidence" value="ECO:0007669"/>
    <property type="project" value="TreeGrafter"/>
</dbReference>
<dbReference type="InterPro" id="IPR050979">
    <property type="entry name" value="LD-transpeptidase"/>
</dbReference>
<comment type="caution">
    <text evidence="10">The sequence shown here is derived from an EMBL/GenBank/DDBJ whole genome shotgun (WGS) entry which is preliminary data.</text>
</comment>
<dbReference type="AlphaFoldDB" id="A0A0W0WZN0"/>
<dbReference type="InterPro" id="IPR005490">
    <property type="entry name" value="LD_TPept_cat_dom"/>
</dbReference>
<evidence type="ECO:0000256" key="2">
    <source>
        <dbReference type="ARBA" id="ARBA00005992"/>
    </source>
</evidence>
<dbReference type="Proteomes" id="UP000054858">
    <property type="component" value="Unassembled WGS sequence"/>
</dbReference>
<dbReference type="GO" id="GO:0071555">
    <property type="term" value="P:cell wall organization"/>
    <property type="evidence" value="ECO:0007669"/>
    <property type="project" value="UniProtKB-UniRule"/>
</dbReference>
<dbReference type="PANTHER" id="PTHR30582">
    <property type="entry name" value="L,D-TRANSPEPTIDASE"/>
    <property type="match status" value="1"/>
</dbReference>
<evidence type="ECO:0000256" key="7">
    <source>
        <dbReference type="PROSITE-ProRule" id="PRU01373"/>
    </source>
</evidence>
<protein>
    <submittedName>
        <fullName evidence="10">Enhanced entry protein EnhA</fullName>
    </submittedName>
</protein>
<dbReference type="Gene3D" id="2.40.440.10">
    <property type="entry name" value="L,D-transpeptidase catalytic domain-like"/>
    <property type="match status" value="1"/>
</dbReference>
<sequence>MDERREYVIPCIFVKYVNSFLAIGGLSLLLFSAKAFSEMANASDSPLATQQYAANTFIYNPKTLRWSAVKNGKVIRTGKGSGGSHYCRDIKRSCRTPSGTYRIISKRGAGCRSTRYPVGKGGAPMPYCMFFSKYYAIHGSPDVPNHNASHGCIRVKPNDARWLNQNFMNIGSKVIVKSY</sequence>
<gene>
    <name evidence="10" type="primary">enhA_2</name>
    <name evidence="10" type="ORF">Loak_1412</name>
</gene>
<proteinExistence type="inferred from homology"/>
<dbReference type="GO" id="GO:0008360">
    <property type="term" value="P:regulation of cell shape"/>
    <property type="evidence" value="ECO:0007669"/>
    <property type="project" value="UniProtKB-UniRule"/>
</dbReference>
<keyword evidence="6 7" id="KW-0961">Cell wall biogenesis/degradation</keyword>
<accession>A0A0W0WZN0</accession>
<feature type="active site" description="Nucleophile" evidence="7">
    <location>
        <position position="152"/>
    </location>
</feature>
<reference evidence="10 11" key="1">
    <citation type="submission" date="2015-11" db="EMBL/GenBank/DDBJ databases">
        <title>Genomic analysis of 38 Legionella species identifies large and diverse effector repertoires.</title>
        <authorList>
            <person name="Burstein D."/>
            <person name="Amaro F."/>
            <person name="Zusman T."/>
            <person name="Lifshitz Z."/>
            <person name="Cohen O."/>
            <person name="Gilbert J.A."/>
            <person name="Pupko T."/>
            <person name="Shuman H.A."/>
            <person name="Segal G."/>
        </authorList>
    </citation>
    <scope>NUCLEOTIDE SEQUENCE [LARGE SCALE GENOMIC DNA]</scope>
    <source>
        <strain evidence="10 11">Oak Ridge-10</strain>
    </source>
</reference>
<keyword evidence="4 7" id="KW-0133">Cell shape</keyword>
<dbReference type="GO" id="GO:0005576">
    <property type="term" value="C:extracellular region"/>
    <property type="evidence" value="ECO:0007669"/>
    <property type="project" value="TreeGrafter"/>
</dbReference>
<keyword evidence="3" id="KW-0808">Transferase</keyword>
<dbReference type="UniPathway" id="UPA00219"/>
<dbReference type="GO" id="GO:0016740">
    <property type="term" value="F:transferase activity"/>
    <property type="evidence" value="ECO:0007669"/>
    <property type="project" value="UniProtKB-KW"/>
</dbReference>
<dbReference type="InterPro" id="IPR038063">
    <property type="entry name" value="Transpep_catalytic_dom"/>
</dbReference>
<keyword evidence="8" id="KW-0812">Transmembrane</keyword>
<evidence type="ECO:0000256" key="1">
    <source>
        <dbReference type="ARBA" id="ARBA00004752"/>
    </source>
</evidence>
<keyword evidence="8" id="KW-0472">Membrane</keyword>
<evidence type="ECO:0000256" key="8">
    <source>
        <dbReference type="SAM" id="Phobius"/>
    </source>
</evidence>
<feature type="transmembrane region" description="Helical" evidence="8">
    <location>
        <begin position="7"/>
        <end position="31"/>
    </location>
</feature>